<sequence length="80" mass="9545">MHNCEDFIVRNDDYDAYVCLYCNTFLEIACTDPECYFCVERPLRPYTKKQHKEILQEIAAAKHLKTNEEEWGKFLASFED</sequence>
<evidence type="ECO:0000313" key="1">
    <source>
        <dbReference type="EMBL" id="CDZ99594.1"/>
    </source>
</evidence>
<dbReference type="AlphaFoldDB" id="A0A078LZZ5"/>
<protein>
    <submittedName>
        <fullName evidence="1">Uncharacterized protein</fullName>
    </submittedName>
</protein>
<dbReference type="HOGENOM" id="CLU_2585492_0_0_9"/>
<accession>A0A078LZZ5</accession>
<dbReference type="PATRIC" id="fig|1461583.4.peg.176"/>
<name>A0A078LZZ5_9BACL</name>
<organism evidence="1">
    <name type="scientific">Metalysinibacillus saudimassiliensis</name>
    <dbReference type="NCBI Taxonomy" id="1461583"/>
    <lineage>
        <taxon>Bacteria</taxon>
        <taxon>Bacillati</taxon>
        <taxon>Bacillota</taxon>
        <taxon>Bacilli</taxon>
        <taxon>Bacillales</taxon>
        <taxon>Caryophanaceae</taxon>
        <taxon>Metalysinibacillus</taxon>
    </lineage>
</organism>
<dbReference type="EMBL" id="LN483073">
    <property type="protein sequence ID" value="CDZ99594.1"/>
    <property type="molecule type" value="Genomic_DNA"/>
</dbReference>
<proteinExistence type="predicted"/>
<reference evidence="1" key="1">
    <citation type="submission" date="2014-07" db="EMBL/GenBank/DDBJ databases">
        <authorList>
            <person name="Urmite Genomes Urmite Genomes"/>
        </authorList>
    </citation>
    <scope>NUCLEOTIDE SEQUENCE</scope>
    <source>
        <strain evidence="1">13S34_air</strain>
    </source>
</reference>
<gene>
    <name evidence="1" type="ORF">BN1050_00182</name>
</gene>